<dbReference type="PANTHER" id="PTHR47623">
    <property type="entry name" value="OS09G0287300 PROTEIN"/>
    <property type="match status" value="1"/>
</dbReference>
<dbReference type="STRING" id="42354.SAMN05216333_11142"/>
<name>A0A1H8Q8W4_9PROT</name>
<proteinExistence type="predicted"/>
<dbReference type="GO" id="GO:0005737">
    <property type="term" value="C:cytoplasm"/>
    <property type="evidence" value="ECO:0007669"/>
    <property type="project" value="InterPro"/>
</dbReference>
<dbReference type="NCBIfam" id="TIGR00249">
    <property type="entry name" value="sixA"/>
    <property type="match status" value="1"/>
</dbReference>
<keyword evidence="4" id="KW-1185">Reference proteome</keyword>
<dbReference type="InterPro" id="IPR029033">
    <property type="entry name" value="His_PPase_superfam"/>
</dbReference>
<dbReference type="EMBL" id="FODO01000011">
    <property type="protein sequence ID" value="SEO50478.1"/>
    <property type="molecule type" value="Genomic_DNA"/>
</dbReference>
<dbReference type="Proteomes" id="UP000198814">
    <property type="component" value="Unassembled WGS sequence"/>
</dbReference>
<protein>
    <submittedName>
        <fullName evidence="3">Phosphohistidine phosphatase, SixA</fullName>
    </submittedName>
</protein>
<dbReference type="AlphaFoldDB" id="A0A1H8Q8W4"/>
<evidence type="ECO:0000256" key="2">
    <source>
        <dbReference type="PIRSR" id="PIRSR613078-2"/>
    </source>
</evidence>
<reference evidence="4" key="1">
    <citation type="submission" date="2016-10" db="EMBL/GenBank/DDBJ databases">
        <authorList>
            <person name="Varghese N."/>
            <person name="Submissions S."/>
        </authorList>
    </citation>
    <scope>NUCLEOTIDE SEQUENCE [LARGE SCALE GENOMIC DNA]</scope>
    <source>
        <strain evidence="4">Nm76</strain>
    </source>
</reference>
<dbReference type="RefSeq" id="WP_256206196.1">
    <property type="nucleotide sequence ID" value="NZ_FNOE01000009.1"/>
</dbReference>
<dbReference type="GO" id="GO:0101006">
    <property type="term" value="F:protein histidine phosphatase activity"/>
    <property type="evidence" value="ECO:0007669"/>
    <property type="project" value="InterPro"/>
</dbReference>
<dbReference type="InterPro" id="IPR013078">
    <property type="entry name" value="His_Pase_superF_clade-1"/>
</dbReference>
<feature type="active site" description="Proton donor/acceptor" evidence="1">
    <location>
        <position position="93"/>
    </location>
</feature>
<dbReference type="SUPFAM" id="SSF53254">
    <property type="entry name" value="Phosphoglycerate mutase-like"/>
    <property type="match status" value="1"/>
</dbReference>
<evidence type="ECO:0000256" key="1">
    <source>
        <dbReference type="PIRSR" id="PIRSR613078-1"/>
    </source>
</evidence>
<feature type="active site" description="Tele-phosphohistidine intermediate" evidence="1">
    <location>
        <position position="17"/>
    </location>
</feature>
<dbReference type="CDD" id="cd07067">
    <property type="entry name" value="HP_PGM_like"/>
    <property type="match status" value="1"/>
</dbReference>
<organism evidence="3 4">
    <name type="scientific">Nitrosomonas oligotropha</name>
    <dbReference type="NCBI Taxonomy" id="42354"/>
    <lineage>
        <taxon>Bacteria</taxon>
        <taxon>Pseudomonadati</taxon>
        <taxon>Pseudomonadota</taxon>
        <taxon>Betaproteobacteria</taxon>
        <taxon>Nitrosomonadales</taxon>
        <taxon>Nitrosomonadaceae</taxon>
        <taxon>Nitrosomonas</taxon>
    </lineage>
</organism>
<accession>A0A1H8Q8W4</accession>
<dbReference type="Pfam" id="PF00300">
    <property type="entry name" value="His_Phos_1"/>
    <property type="match status" value="1"/>
</dbReference>
<evidence type="ECO:0000313" key="3">
    <source>
        <dbReference type="EMBL" id="SEO50478.1"/>
    </source>
</evidence>
<evidence type="ECO:0000313" key="4">
    <source>
        <dbReference type="Proteomes" id="UP000198814"/>
    </source>
</evidence>
<sequence>MFSIQAMQKNQLIIMRHAKSDWSDASKSDFDRPLTARGKKAAKQMGQWLKQKQYRIDRILCSPALRAKQTCQLAAEQLDFAQQRVLWEDRIYEASLNDLIALVNQYGAGAHTLLIVGHNPGLDQLLCHLCDDPPLANASGKLLTTAATAVLDYGTAPISVKAHQAHLQCLIRPKEL</sequence>
<dbReference type="InterPro" id="IPR004449">
    <property type="entry name" value="SixA"/>
</dbReference>
<feature type="binding site" evidence="2">
    <location>
        <position position="66"/>
    </location>
    <ligand>
        <name>substrate</name>
    </ligand>
</feature>
<dbReference type="Gene3D" id="3.40.50.1240">
    <property type="entry name" value="Phosphoglycerate mutase-like"/>
    <property type="match status" value="1"/>
</dbReference>
<dbReference type="PANTHER" id="PTHR47623:SF1">
    <property type="entry name" value="OS09G0287300 PROTEIN"/>
    <property type="match status" value="1"/>
</dbReference>
<gene>
    <name evidence="3" type="ORF">SAMN05216333_11142</name>
</gene>
<dbReference type="SMART" id="SM00855">
    <property type="entry name" value="PGAM"/>
    <property type="match status" value="1"/>
</dbReference>